<keyword evidence="5 12" id="KW-0963">Cytoplasm</keyword>
<dbReference type="InterPro" id="IPR029026">
    <property type="entry name" value="tRNA_m1G_MTases_N"/>
</dbReference>
<protein>
    <recommendedName>
        <fullName evidence="4 12">Ribosomal RNA small subunit methyltransferase E</fullName>
        <ecNumber evidence="3 12">2.1.1.193</ecNumber>
    </recommendedName>
</protein>
<name>J0R1E9_9HYPH</name>
<dbReference type="GO" id="GO:0070475">
    <property type="term" value="P:rRNA base methylation"/>
    <property type="evidence" value="ECO:0007669"/>
    <property type="project" value="TreeGrafter"/>
</dbReference>
<dbReference type="InterPro" id="IPR015947">
    <property type="entry name" value="PUA-like_sf"/>
</dbReference>
<keyword evidence="6 12" id="KW-0698">rRNA processing</keyword>
<evidence type="ECO:0000256" key="1">
    <source>
        <dbReference type="ARBA" id="ARBA00004496"/>
    </source>
</evidence>
<dbReference type="EMBL" id="AIMB01000008">
    <property type="protein sequence ID" value="EJF89379.1"/>
    <property type="molecule type" value="Genomic_DNA"/>
</dbReference>
<dbReference type="HOGENOM" id="CLU_067442_4_0_5"/>
<dbReference type="Proteomes" id="UP000008952">
    <property type="component" value="Unassembled WGS sequence"/>
</dbReference>
<keyword evidence="9 12" id="KW-0949">S-adenosyl-L-methionine</keyword>
<evidence type="ECO:0000256" key="9">
    <source>
        <dbReference type="ARBA" id="ARBA00022691"/>
    </source>
</evidence>
<evidence type="ECO:0000256" key="3">
    <source>
        <dbReference type="ARBA" id="ARBA00012328"/>
    </source>
</evidence>
<sequence>MRDYYKLQRLYIDQPFVLNEAIQLADQKAHYLIHVLRMKETDSILLFNGQDGEWLAHIHSVHKKRLSLELIKQVRPQPLTSHLKYCFAPLKHARFDYMIQKAVEMGVSSLQPVITDHTQVTRINHERMKANAIEAAEQCGILDIPQCLSAISLEKLLNEWSNDGYLIFCDETDKKNNPLPILQALDKRAIAVLVGPEGGFSKEEQSFLKRWSFVIPIPLGPRILRADTAAIAALSVINATLGDWTT</sequence>
<dbReference type="Gene3D" id="2.40.240.20">
    <property type="entry name" value="Hypothetical PUA domain-like, domain 1"/>
    <property type="match status" value="1"/>
</dbReference>
<evidence type="ECO:0000256" key="8">
    <source>
        <dbReference type="ARBA" id="ARBA00022679"/>
    </source>
</evidence>
<dbReference type="EC" id="2.1.1.193" evidence="3 12"/>
<comment type="similarity">
    <text evidence="2 12">Belongs to the RNA methyltransferase RsmE family.</text>
</comment>
<dbReference type="PANTHER" id="PTHR30027">
    <property type="entry name" value="RIBOSOMAL RNA SMALL SUBUNIT METHYLTRANSFERASE E"/>
    <property type="match status" value="1"/>
</dbReference>
<dbReference type="CDD" id="cd18084">
    <property type="entry name" value="RsmE-like"/>
    <property type="match status" value="1"/>
</dbReference>
<dbReference type="InterPro" id="IPR029028">
    <property type="entry name" value="Alpha/beta_knot_MTases"/>
</dbReference>
<dbReference type="GO" id="GO:0070042">
    <property type="term" value="F:rRNA (uridine-N3-)-methyltransferase activity"/>
    <property type="evidence" value="ECO:0007669"/>
    <property type="project" value="TreeGrafter"/>
</dbReference>
<dbReference type="eggNOG" id="COG1385">
    <property type="taxonomic scope" value="Bacteria"/>
</dbReference>
<evidence type="ECO:0000256" key="4">
    <source>
        <dbReference type="ARBA" id="ARBA00013673"/>
    </source>
</evidence>
<comment type="catalytic activity">
    <reaction evidence="11 12">
        <text>uridine(1498) in 16S rRNA + S-adenosyl-L-methionine = N(3)-methyluridine(1498) in 16S rRNA + S-adenosyl-L-homocysteine + H(+)</text>
        <dbReference type="Rhea" id="RHEA:42920"/>
        <dbReference type="Rhea" id="RHEA-COMP:10283"/>
        <dbReference type="Rhea" id="RHEA-COMP:10284"/>
        <dbReference type="ChEBI" id="CHEBI:15378"/>
        <dbReference type="ChEBI" id="CHEBI:57856"/>
        <dbReference type="ChEBI" id="CHEBI:59789"/>
        <dbReference type="ChEBI" id="CHEBI:65315"/>
        <dbReference type="ChEBI" id="CHEBI:74502"/>
        <dbReference type="EC" id="2.1.1.193"/>
    </reaction>
</comment>
<evidence type="ECO:0000256" key="7">
    <source>
        <dbReference type="ARBA" id="ARBA00022603"/>
    </source>
</evidence>
<dbReference type="PANTHER" id="PTHR30027:SF3">
    <property type="entry name" value="16S RRNA (URACIL(1498)-N(3))-METHYLTRANSFERASE"/>
    <property type="match status" value="1"/>
</dbReference>
<evidence type="ECO:0000259" key="13">
    <source>
        <dbReference type="Pfam" id="PF04452"/>
    </source>
</evidence>
<dbReference type="PATRIC" id="fig|1094558.3.peg.2068"/>
<evidence type="ECO:0000256" key="10">
    <source>
        <dbReference type="ARBA" id="ARBA00025699"/>
    </source>
</evidence>
<dbReference type="STRING" id="1094558.ME5_01930"/>
<accession>J0R1E9</accession>
<comment type="function">
    <text evidence="10 12">Specifically methylates the N3 position of the uracil ring of uridine 1498 (m3U1498) in 16S rRNA. Acts on the fully assembled 30S ribosomal subunit.</text>
</comment>
<dbReference type="RefSeq" id="WP_008040668.1">
    <property type="nucleotide sequence ID" value="NZ_JH725147.1"/>
</dbReference>
<dbReference type="NCBIfam" id="NF008696">
    <property type="entry name" value="PRK11713.3-5"/>
    <property type="match status" value="1"/>
</dbReference>
<dbReference type="PIRSF" id="PIRSF015601">
    <property type="entry name" value="MTase_slr0722"/>
    <property type="match status" value="1"/>
</dbReference>
<dbReference type="SUPFAM" id="SSF88697">
    <property type="entry name" value="PUA domain-like"/>
    <property type="match status" value="1"/>
</dbReference>
<dbReference type="InterPro" id="IPR046887">
    <property type="entry name" value="RsmE_PUA-like"/>
</dbReference>
<feature type="domain" description="Ribosomal RNA small subunit methyltransferase E PUA-like" evidence="14">
    <location>
        <begin position="25"/>
        <end position="70"/>
    </location>
</feature>
<dbReference type="InterPro" id="IPR006700">
    <property type="entry name" value="RsmE"/>
</dbReference>
<organism evidence="15 16">
    <name type="scientific">Bartonella tamiae Th239</name>
    <dbReference type="NCBI Taxonomy" id="1094558"/>
    <lineage>
        <taxon>Bacteria</taxon>
        <taxon>Pseudomonadati</taxon>
        <taxon>Pseudomonadota</taxon>
        <taxon>Alphaproteobacteria</taxon>
        <taxon>Hyphomicrobiales</taxon>
        <taxon>Bartonellaceae</taxon>
        <taxon>Bartonella</taxon>
    </lineage>
</organism>
<evidence type="ECO:0000259" key="14">
    <source>
        <dbReference type="Pfam" id="PF20260"/>
    </source>
</evidence>
<dbReference type="Gene3D" id="3.40.1280.10">
    <property type="match status" value="1"/>
</dbReference>
<keyword evidence="16" id="KW-1185">Reference proteome</keyword>
<comment type="caution">
    <text evidence="15">The sequence shown here is derived from an EMBL/GenBank/DDBJ whole genome shotgun (WGS) entry which is preliminary data.</text>
</comment>
<evidence type="ECO:0000313" key="15">
    <source>
        <dbReference type="EMBL" id="EJF89379.1"/>
    </source>
</evidence>
<proteinExistence type="inferred from homology"/>
<evidence type="ECO:0000256" key="2">
    <source>
        <dbReference type="ARBA" id="ARBA00005528"/>
    </source>
</evidence>
<evidence type="ECO:0000256" key="5">
    <source>
        <dbReference type="ARBA" id="ARBA00022490"/>
    </source>
</evidence>
<dbReference type="Pfam" id="PF04452">
    <property type="entry name" value="Methyltrans_RNA"/>
    <property type="match status" value="1"/>
</dbReference>
<dbReference type="NCBIfam" id="NF008694">
    <property type="entry name" value="PRK11713.3-2"/>
    <property type="match status" value="1"/>
</dbReference>
<dbReference type="InterPro" id="IPR046886">
    <property type="entry name" value="RsmE_MTase_dom"/>
</dbReference>
<keyword evidence="8 12" id="KW-0808">Transferase</keyword>
<dbReference type="Pfam" id="PF20260">
    <property type="entry name" value="PUA_4"/>
    <property type="match status" value="1"/>
</dbReference>
<evidence type="ECO:0000256" key="11">
    <source>
        <dbReference type="ARBA" id="ARBA00047944"/>
    </source>
</evidence>
<dbReference type="GO" id="GO:0005737">
    <property type="term" value="C:cytoplasm"/>
    <property type="evidence" value="ECO:0007669"/>
    <property type="project" value="UniProtKB-SubCell"/>
</dbReference>
<comment type="subcellular location">
    <subcellularLocation>
        <location evidence="1 12">Cytoplasm</location>
    </subcellularLocation>
</comment>
<keyword evidence="7 12" id="KW-0489">Methyltransferase</keyword>
<evidence type="ECO:0000256" key="12">
    <source>
        <dbReference type="PIRNR" id="PIRNR015601"/>
    </source>
</evidence>
<evidence type="ECO:0000256" key="6">
    <source>
        <dbReference type="ARBA" id="ARBA00022552"/>
    </source>
</evidence>
<gene>
    <name evidence="15" type="ORF">ME5_01930</name>
</gene>
<feature type="domain" description="Ribosomal RNA small subunit methyltransferase E methyltransferase" evidence="13">
    <location>
        <begin position="81"/>
        <end position="237"/>
    </location>
</feature>
<evidence type="ECO:0000313" key="16">
    <source>
        <dbReference type="Proteomes" id="UP000008952"/>
    </source>
</evidence>
<dbReference type="SUPFAM" id="SSF75217">
    <property type="entry name" value="alpha/beta knot"/>
    <property type="match status" value="1"/>
</dbReference>
<dbReference type="OrthoDB" id="9815641at2"/>
<dbReference type="AlphaFoldDB" id="J0R1E9"/>
<reference evidence="15 16" key="1">
    <citation type="submission" date="2012-03" db="EMBL/GenBank/DDBJ databases">
        <title>The Genome Sequence of Bartonella tamiae Th239.</title>
        <authorList>
            <consortium name="The Broad Institute Genome Sequencing Platform"/>
            <consortium name="The Broad Institute Genome Sequencing Center for Infectious Disease"/>
            <person name="Feldgarden M."/>
            <person name="Kirby J."/>
            <person name="Kosoy M."/>
            <person name="Birtles R."/>
            <person name="Probert W.S."/>
            <person name="Chiaraviglio L."/>
            <person name="Young S.K."/>
            <person name="Zeng Q."/>
            <person name="Gargeya S."/>
            <person name="Fitzgerald M."/>
            <person name="Haas B."/>
            <person name="Abouelleil A."/>
            <person name="Alvarado L."/>
            <person name="Arachchi H.M."/>
            <person name="Berlin A."/>
            <person name="Chapman S.B."/>
            <person name="Gearin G."/>
            <person name="Goldberg J."/>
            <person name="Griggs A."/>
            <person name="Gujja S."/>
            <person name="Hansen M."/>
            <person name="Heiman D."/>
            <person name="Howarth C."/>
            <person name="Larimer J."/>
            <person name="Lui A."/>
            <person name="MacDonald P.J.P."/>
            <person name="McCowen C."/>
            <person name="Montmayeur A."/>
            <person name="Murphy C."/>
            <person name="Neiman D."/>
            <person name="Pearson M."/>
            <person name="Priest M."/>
            <person name="Roberts A."/>
            <person name="Saif S."/>
            <person name="Shea T."/>
            <person name="Sisk P."/>
            <person name="Stolte C."/>
            <person name="Sykes S."/>
            <person name="Wortman J."/>
            <person name="Nusbaum C."/>
            <person name="Birren B."/>
        </authorList>
    </citation>
    <scope>NUCLEOTIDE SEQUENCE [LARGE SCALE GENOMIC DNA]</scope>
    <source>
        <strain evidence="15 16">Th239</strain>
    </source>
</reference>
<dbReference type="NCBIfam" id="TIGR00046">
    <property type="entry name" value="RsmE family RNA methyltransferase"/>
    <property type="match status" value="1"/>
</dbReference>